<evidence type="ECO:0000313" key="2">
    <source>
        <dbReference type="Proteomes" id="UP000184267"/>
    </source>
</evidence>
<proteinExistence type="predicted"/>
<evidence type="ECO:0000313" key="1">
    <source>
        <dbReference type="EMBL" id="OJT06991.1"/>
    </source>
</evidence>
<protein>
    <submittedName>
        <fullName evidence="1">Uncharacterized protein</fullName>
    </submittedName>
</protein>
<sequence>MVFDGFVLHPSRAPKWEFSPFVKSKRAIFWEAYNFLRADFVARVKFRPQWAGPNNGSDGSVEESISLQPVGWEEMVRNLVMIQVEYQPPEEYPGKLEPLRILRKAPKTE</sequence>
<name>A0A1M2VHD4_TRAPU</name>
<dbReference type="Proteomes" id="UP000184267">
    <property type="component" value="Unassembled WGS sequence"/>
</dbReference>
<organism evidence="1 2">
    <name type="scientific">Trametes pubescens</name>
    <name type="common">White-rot fungus</name>
    <dbReference type="NCBI Taxonomy" id="154538"/>
    <lineage>
        <taxon>Eukaryota</taxon>
        <taxon>Fungi</taxon>
        <taxon>Dikarya</taxon>
        <taxon>Basidiomycota</taxon>
        <taxon>Agaricomycotina</taxon>
        <taxon>Agaricomycetes</taxon>
        <taxon>Polyporales</taxon>
        <taxon>Polyporaceae</taxon>
        <taxon>Trametes</taxon>
    </lineage>
</organism>
<accession>A0A1M2VHD4</accession>
<dbReference type="AlphaFoldDB" id="A0A1M2VHD4"/>
<keyword evidence="2" id="KW-1185">Reference proteome</keyword>
<reference evidence="1 2" key="1">
    <citation type="submission" date="2016-10" db="EMBL/GenBank/DDBJ databases">
        <title>Genome sequence of the basidiomycete white-rot fungus Trametes pubescens.</title>
        <authorList>
            <person name="Makela M.R."/>
            <person name="Granchi Z."/>
            <person name="Peng M."/>
            <person name="De Vries R.P."/>
            <person name="Grigoriev I."/>
            <person name="Riley R."/>
            <person name="Hilden K."/>
        </authorList>
    </citation>
    <scope>NUCLEOTIDE SEQUENCE [LARGE SCALE GENOMIC DNA]</scope>
    <source>
        <strain evidence="1 2">FBCC735</strain>
    </source>
</reference>
<dbReference type="OrthoDB" id="2986010at2759"/>
<dbReference type="EMBL" id="MNAD01001233">
    <property type="protein sequence ID" value="OJT06991.1"/>
    <property type="molecule type" value="Genomic_DNA"/>
</dbReference>
<comment type="caution">
    <text evidence="1">The sequence shown here is derived from an EMBL/GenBank/DDBJ whole genome shotgun (WGS) entry which is preliminary data.</text>
</comment>
<gene>
    <name evidence="1" type="ORF">TRAPUB_2192</name>
</gene>